<feature type="domain" description="Mce/MlaD" evidence="2">
    <location>
        <begin position="36"/>
        <end position="108"/>
    </location>
</feature>
<dbReference type="SUPFAM" id="SSF58104">
    <property type="entry name" value="Methyl-accepting chemotaxis protein (MCP) signaling domain"/>
    <property type="match status" value="1"/>
</dbReference>
<protein>
    <submittedName>
        <fullName evidence="4">Mammalian cell entry protein</fullName>
    </submittedName>
</protein>
<dbReference type="InterPro" id="IPR052336">
    <property type="entry name" value="MlaD_Phospholipid_Transporter"/>
</dbReference>
<reference evidence="4 5" key="1">
    <citation type="submission" date="2017-07" db="EMBL/GenBank/DDBJ databases">
        <title>The new phylogeny of genus Mycobacterium.</title>
        <authorList>
            <person name="Tortoli E."/>
            <person name="Trovato A."/>
            <person name="Cirillo D.M."/>
        </authorList>
    </citation>
    <scope>NUCLEOTIDE SEQUENCE [LARGE SCALE GENOMIC DNA]</scope>
    <source>
        <strain evidence="4 5">ATCC 33027</strain>
    </source>
</reference>
<dbReference type="OrthoDB" id="4516955at2"/>
<evidence type="ECO:0000313" key="4">
    <source>
        <dbReference type="EMBL" id="OYN76204.1"/>
    </source>
</evidence>
<feature type="compositionally biased region" description="Pro residues" evidence="1">
    <location>
        <begin position="390"/>
        <end position="411"/>
    </location>
</feature>
<feature type="compositionally biased region" description="Low complexity" evidence="1">
    <location>
        <begin position="412"/>
        <end position="425"/>
    </location>
</feature>
<dbReference type="InterPro" id="IPR024516">
    <property type="entry name" value="Mce_C"/>
</dbReference>
<organism evidence="4 5">
    <name type="scientific">Mycolicibacterium sphagni</name>
    <dbReference type="NCBI Taxonomy" id="1786"/>
    <lineage>
        <taxon>Bacteria</taxon>
        <taxon>Bacillati</taxon>
        <taxon>Actinomycetota</taxon>
        <taxon>Actinomycetes</taxon>
        <taxon>Mycobacteriales</taxon>
        <taxon>Mycobacteriaceae</taxon>
        <taxon>Mycolicibacterium</taxon>
    </lineage>
</organism>
<feature type="domain" description="Mammalian cell entry C-terminal" evidence="3">
    <location>
        <begin position="116"/>
        <end position="290"/>
    </location>
</feature>
<dbReference type="Pfam" id="PF11887">
    <property type="entry name" value="Mce4_CUP1"/>
    <property type="match status" value="1"/>
</dbReference>
<dbReference type="Proteomes" id="UP000216063">
    <property type="component" value="Unassembled WGS sequence"/>
</dbReference>
<dbReference type="AlphaFoldDB" id="A0A255DAB0"/>
<keyword evidence="5" id="KW-1185">Reference proteome</keyword>
<gene>
    <name evidence="4" type="ORF">CG716_22920</name>
</gene>
<evidence type="ECO:0000313" key="5">
    <source>
        <dbReference type="Proteomes" id="UP000216063"/>
    </source>
</evidence>
<evidence type="ECO:0000259" key="2">
    <source>
        <dbReference type="Pfam" id="PF02470"/>
    </source>
</evidence>
<dbReference type="PANTHER" id="PTHR33371:SF4">
    <property type="entry name" value="INTERMEMBRANE PHOSPHOLIPID TRANSPORT SYSTEM BINDING PROTEIN MLAD"/>
    <property type="match status" value="1"/>
</dbReference>
<comment type="caution">
    <text evidence="4">The sequence shown here is derived from an EMBL/GenBank/DDBJ whole genome shotgun (WGS) entry which is preliminary data.</text>
</comment>
<feature type="region of interest" description="Disordered" evidence="1">
    <location>
        <begin position="384"/>
        <end position="440"/>
    </location>
</feature>
<evidence type="ECO:0000259" key="3">
    <source>
        <dbReference type="Pfam" id="PF11887"/>
    </source>
</evidence>
<dbReference type="InterPro" id="IPR003399">
    <property type="entry name" value="Mce/MlaD"/>
</dbReference>
<dbReference type="EMBL" id="NOZR01000023">
    <property type="protein sequence ID" value="OYN76204.1"/>
    <property type="molecule type" value="Genomic_DNA"/>
</dbReference>
<proteinExistence type="predicted"/>
<sequence>MNRRTLTLAVAITLVLTLVAGSGLVLRSVLTANRLHLTAYFDNSNGIFPGDEIRILGVPVGQIDTIQPQPQGVKVAFWVDKKYKIPADVQAAILSPSLVTARAIQLTPAYTGGPVIKTGAVIPLNRTIVPVEWDDLREQLEKLTQTLQPSTPGGVSPLGAFINTTADNLRGRGADIRQAIITMAQAFSALGDHSKDIFGTVKNLATLVTALQASTDVMRLLNRNLDAVSGLFVNAPNEIGQAMGDLNTAVTDVRGFLTENTDAIGTTSDQLAGVAKALGESHDDIEQFLHVAPTTVQNFINIYQPAQDALTGVLGLNNFANPVSFLCGAIQAASRLGAEQSAKLCVQYLAPIIKNRQFNFLPFGINPFVGASARPNELTYSEDWLRPDYRPTPAPDNSAPPPTDGPGPPANNPAALPAEAVATNPGAGLSGMMTPSAGGS</sequence>
<evidence type="ECO:0000256" key="1">
    <source>
        <dbReference type="SAM" id="MobiDB-lite"/>
    </source>
</evidence>
<dbReference type="RefSeq" id="WP_094483419.1">
    <property type="nucleotide sequence ID" value="NZ_NOZR01000023.1"/>
</dbReference>
<name>A0A255DAB0_9MYCO</name>
<dbReference type="InterPro" id="IPR005693">
    <property type="entry name" value="Mce"/>
</dbReference>
<dbReference type="Pfam" id="PF02470">
    <property type="entry name" value="MlaD"/>
    <property type="match status" value="1"/>
</dbReference>
<dbReference type="NCBIfam" id="TIGR00996">
    <property type="entry name" value="Mtu_fam_mce"/>
    <property type="match status" value="1"/>
</dbReference>
<dbReference type="GO" id="GO:0005576">
    <property type="term" value="C:extracellular region"/>
    <property type="evidence" value="ECO:0007669"/>
    <property type="project" value="TreeGrafter"/>
</dbReference>
<dbReference type="PANTHER" id="PTHR33371">
    <property type="entry name" value="INTERMEMBRANE PHOSPHOLIPID TRANSPORT SYSTEM BINDING PROTEIN MLAD-RELATED"/>
    <property type="match status" value="1"/>
</dbReference>
<accession>A0A255DAB0</accession>